<dbReference type="Gene3D" id="3.40.50.300">
    <property type="entry name" value="P-loop containing nucleotide triphosphate hydrolases"/>
    <property type="match status" value="1"/>
</dbReference>
<dbReference type="InterPro" id="IPR045058">
    <property type="entry name" value="GIMA/IAN/Toc"/>
</dbReference>
<keyword evidence="3" id="KW-0812">Transmembrane</keyword>
<feature type="domain" description="AIG1-type G" evidence="4">
    <location>
        <begin position="8"/>
        <end position="140"/>
    </location>
</feature>
<accession>A0ABD1XI35</accession>
<dbReference type="Pfam" id="PF04548">
    <property type="entry name" value="AIG1"/>
    <property type="match status" value="1"/>
</dbReference>
<sequence length="265" mass="30014">MAETSIRRVLIFGKTGSGKSTLANMLVSGGLDEQRFAMGDSMQGVTNKCSTLSGSEYEVTDTVGLGEETDSERKDAKRMIIHFLKITRCSYHHIIFVKRAGRQDKLDTALWKIFLKTFKGDKKANFHEDAYRGMVLVLTGCPNPENWLDAEKGHLEENYKEVKKRFIGVDFPPISDDAEVEIHQSRRRSNHLMILKQSLDKLYHENGELAFEPRYSRLNDLELEQFAEKLLEQILKISRGVGIAVEFVLKVLFVVGASLLVNMGS</sequence>
<keyword evidence="2" id="KW-0342">GTP-binding</keyword>
<reference evidence="5 6" key="1">
    <citation type="submission" date="2024-09" db="EMBL/GenBank/DDBJ databases">
        <title>Chromosome-scale assembly of Riccia fluitans.</title>
        <authorList>
            <person name="Paukszto L."/>
            <person name="Sawicki J."/>
            <person name="Karawczyk K."/>
            <person name="Piernik-Szablinska J."/>
            <person name="Szczecinska M."/>
            <person name="Mazdziarz M."/>
        </authorList>
    </citation>
    <scope>NUCLEOTIDE SEQUENCE [LARGE SCALE GENOMIC DNA]</scope>
    <source>
        <strain evidence="5">Rf_01</strain>
        <tissue evidence="5">Aerial parts of the thallus</tissue>
    </source>
</reference>
<comment type="caution">
    <text evidence="5">The sequence shown here is derived from an EMBL/GenBank/DDBJ whole genome shotgun (WGS) entry which is preliminary data.</text>
</comment>
<keyword evidence="1" id="KW-0547">Nucleotide-binding</keyword>
<dbReference type="GO" id="GO:0005525">
    <property type="term" value="F:GTP binding"/>
    <property type="evidence" value="ECO:0007669"/>
    <property type="project" value="UniProtKB-KW"/>
</dbReference>
<keyword evidence="6" id="KW-1185">Reference proteome</keyword>
<dbReference type="EMBL" id="JBHFFA010000008">
    <property type="protein sequence ID" value="KAL2608615.1"/>
    <property type="molecule type" value="Genomic_DNA"/>
</dbReference>
<dbReference type="SUPFAM" id="SSF52540">
    <property type="entry name" value="P-loop containing nucleoside triphosphate hydrolases"/>
    <property type="match status" value="1"/>
</dbReference>
<proteinExistence type="predicted"/>
<evidence type="ECO:0000256" key="1">
    <source>
        <dbReference type="ARBA" id="ARBA00022741"/>
    </source>
</evidence>
<evidence type="ECO:0000259" key="4">
    <source>
        <dbReference type="Pfam" id="PF04548"/>
    </source>
</evidence>
<gene>
    <name evidence="5" type="ORF">R1flu_027188</name>
</gene>
<keyword evidence="3" id="KW-1133">Transmembrane helix</keyword>
<dbReference type="InterPro" id="IPR006703">
    <property type="entry name" value="G_AIG1"/>
</dbReference>
<dbReference type="PANTHER" id="PTHR10903">
    <property type="entry name" value="GTPASE, IMAP FAMILY MEMBER-RELATED"/>
    <property type="match status" value="1"/>
</dbReference>
<name>A0ABD1XI35_9MARC</name>
<feature type="transmembrane region" description="Helical" evidence="3">
    <location>
        <begin position="241"/>
        <end position="261"/>
    </location>
</feature>
<keyword evidence="3" id="KW-0472">Membrane</keyword>
<protein>
    <recommendedName>
        <fullName evidence="4">AIG1-type G domain-containing protein</fullName>
    </recommendedName>
</protein>
<evidence type="ECO:0000313" key="6">
    <source>
        <dbReference type="Proteomes" id="UP001605036"/>
    </source>
</evidence>
<dbReference type="PANTHER" id="PTHR10903:SF149">
    <property type="entry name" value="TRANSLOCASE OF CHLOROPLAST 33, CHLOROPLASTIC"/>
    <property type="match status" value="1"/>
</dbReference>
<dbReference type="Proteomes" id="UP001605036">
    <property type="component" value="Unassembled WGS sequence"/>
</dbReference>
<evidence type="ECO:0000256" key="2">
    <source>
        <dbReference type="ARBA" id="ARBA00023134"/>
    </source>
</evidence>
<dbReference type="InterPro" id="IPR027417">
    <property type="entry name" value="P-loop_NTPase"/>
</dbReference>
<dbReference type="AlphaFoldDB" id="A0ABD1XI35"/>
<evidence type="ECO:0000313" key="5">
    <source>
        <dbReference type="EMBL" id="KAL2608615.1"/>
    </source>
</evidence>
<organism evidence="5 6">
    <name type="scientific">Riccia fluitans</name>
    <dbReference type="NCBI Taxonomy" id="41844"/>
    <lineage>
        <taxon>Eukaryota</taxon>
        <taxon>Viridiplantae</taxon>
        <taxon>Streptophyta</taxon>
        <taxon>Embryophyta</taxon>
        <taxon>Marchantiophyta</taxon>
        <taxon>Marchantiopsida</taxon>
        <taxon>Marchantiidae</taxon>
        <taxon>Marchantiales</taxon>
        <taxon>Ricciaceae</taxon>
        <taxon>Riccia</taxon>
    </lineage>
</organism>
<evidence type="ECO:0000256" key="3">
    <source>
        <dbReference type="SAM" id="Phobius"/>
    </source>
</evidence>